<dbReference type="Pfam" id="PF13086">
    <property type="entry name" value="AAA_11"/>
    <property type="match status" value="1"/>
</dbReference>
<evidence type="ECO:0000259" key="7">
    <source>
        <dbReference type="Pfam" id="PF13086"/>
    </source>
</evidence>
<proteinExistence type="inferred from homology"/>
<dbReference type="PANTHER" id="PTHR43788">
    <property type="entry name" value="DNA2/NAM7 HELICASE FAMILY MEMBER"/>
    <property type="match status" value="1"/>
</dbReference>
<comment type="similarity">
    <text evidence="1">Belongs to the DNA2/NAM7 helicase family.</text>
</comment>
<dbReference type="GO" id="GO:0005694">
    <property type="term" value="C:chromosome"/>
    <property type="evidence" value="ECO:0007669"/>
    <property type="project" value="UniProtKB-ARBA"/>
</dbReference>
<reference evidence="9" key="1">
    <citation type="submission" date="2021-01" db="EMBL/GenBank/DDBJ databases">
        <title>Metabolic potential, ecology and presence of endohyphal bacteria is reflected in genomic diversity of Mucoromycotina.</title>
        <authorList>
            <person name="Muszewska A."/>
            <person name="Okrasinska A."/>
            <person name="Steczkiewicz K."/>
            <person name="Drgas O."/>
            <person name="Orlowska M."/>
            <person name="Perlinska-Lenart U."/>
            <person name="Aleksandrzak-Piekarczyk T."/>
            <person name="Szatraj K."/>
            <person name="Zielenkiewicz U."/>
            <person name="Pilsyk S."/>
            <person name="Malc E."/>
            <person name="Mieczkowski P."/>
            <person name="Kruszewska J.S."/>
            <person name="Biernat P."/>
            <person name="Pawlowska J."/>
        </authorList>
    </citation>
    <scope>NUCLEOTIDE SEQUENCE</scope>
    <source>
        <strain evidence="9">WA0000018081</strain>
    </source>
</reference>
<dbReference type="GO" id="GO:0016787">
    <property type="term" value="F:hydrolase activity"/>
    <property type="evidence" value="ECO:0007669"/>
    <property type="project" value="UniProtKB-KW"/>
</dbReference>
<evidence type="ECO:0000256" key="1">
    <source>
        <dbReference type="ARBA" id="ARBA00007913"/>
    </source>
</evidence>
<dbReference type="InterPro" id="IPR050534">
    <property type="entry name" value="Coronavir_polyprotein_1ab"/>
</dbReference>
<evidence type="ECO:0008006" key="11">
    <source>
        <dbReference type="Google" id="ProtNLM"/>
    </source>
</evidence>
<dbReference type="InterPro" id="IPR027417">
    <property type="entry name" value="P-loop_NTPase"/>
</dbReference>
<dbReference type="FunFam" id="3.40.50.300:FF:000326">
    <property type="entry name" value="P-loop containing nucleoside triphosphate hydrolase"/>
    <property type="match status" value="1"/>
</dbReference>
<evidence type="ECO:0000256" key="6">
    <source>
        <dbReference type="SAM" id="MobiDB-lite"/>
    </source>
</evidence>
<keyword evidence="5" id="KW-0067">ATP-binding</keyword>
<evidence type="ECO:0000256" key="5">
    <source>
        <dbReference type="ARBA" id="ARBA00022840"/>
    </source>
</evidence>
<evidence type="ECO:0000256" key="3">
    <source>
        <dbReference type="ARBA" id="ARBA00022801"/>
    </source>
</evidence>
<dbReference type="EMBL" id="JAEPRE010000078">
    <property type="protein sequence ID" value="KAG2233467.1"/>
    <property type="molecule type" value="Genomic_DNA"/>
</dbReference>
<dbReference type="Proteomes" id="UP000613177">
    <property type="component" value="Unassembled WGS sequence"/>
</dbReference>
<dbReference type="Pfam" id="PF13087">
    <property type="entry name" value="AAA_12"/>
    <property type="match status" value="1"/>
</dbReference>
<accession>A0A8H7VW07</accession>
<organism evidence="9 10">
    <name type="scientific">Thamnidium elegans</name>
    <dbReference type="NCBI Taxonomy" id="101142"/>
    <lineage>
        <taxon>Eukaryota</taxon>
        <taxon>Fungi</taxon>
        <taxon>Fungi incertae sedis</taxon>
        <taxon>Mucoromycota</taxon>
        <taxon>Mucoromycotina</taxon>
        <taxon>Mucoromycetes</taxon>
        <taxon>Mucorales</taxon>
        <taxon>Mucorineae</taxon>
        <taxon>Mucoraceae</taxon>
        <taxon>Thamnidium</taxon>
    </lineage>
</organism>
<feature type="compositionally biased region" description="Basic and acidic residues" evidence="6">
    <location>
        <begin position="256"/>
        <end position="267"/>
    </location>
</feature>
<dbReference type="GO" id="GO:0005524">
    <property type="term" value="F:ATP binding"/>
    <property type="evidence" value="ECO:0007669"/>
    <property type="project" value="UniProtKB-KW"/>
</dbReference>
<comment type="caution">
    <text evidence="9">The sequence shown here is derived from an EMBL/GenBank/DDBJ whole genome shotgun (WGS) entry which is preliminary data.</text>
</comment>
<dbReference type="CDD" id="cd18808">
    <property type="entry name" value="SF1_C_Upf1"/>
    <property type="match status" value="1"/>
</dbReference>
<evidence type="ECO:0000313" key="10">
    <source>
        <dbReference type="Proteomes" id="UP000613177"/>
    </source>
</evidence>
<name>A0A8H7VW07_9FUNG</name>
<feature type="domain" description="DNA2/NAM7 helicase helicase" evidence="7">
    <location>
        <begin position="167"/>
        <end position="371"/>
    </location>
</feature>
<keyword evidence="3" id="KW-0378">Hydrolase</keyword>
<dbReference type="AlphaFoldDB" id="A0A8H7VW07"/>
<keyword evidence="4" id="KW-0347">Helicase</keyword>
<dbReference type="InterPro" id="IPR041679">
    <property type="entry name" value="DNA2/NAM7-like_C"/>
</dbReference>
<keyword evidence="2" id="KW-0547">Nucleotide-binding</keyword>
<dbReference type="SUPFAM" id="SSF52540">
    <property type="entry name" value="P-loop containing nucleoside triphosphate hydrolases"/>
    <property type="match status" value="1"/>
</dbReference>
<dbReference type="GO" id="GO:0043139">
    <property type="term" value="F:5'-3' DNA helicase activity"/>
    <property type="evidence" value="ECO:0007669"/>
    <property type="project" value="TreeGrafter"/>
</dbReference>
<sequence length="636" mass="72805">MNRFVGHMLGLVQQEMKVDKSSTKELLKGSSSDLQDRGVAIISNWELPVAVLEVKREGEQRVPMPQHNFTVGDFVALKYYDSTPEKETLFWFEDSIKFHSDLIDLCQIVLLPNNISYERTIKSLIALNLDLHKRRKNIPVLFKVLFKMQQPSKPKEIKNLKIFDKTLNEDQQEAVRFVLGSPEISLIHGPPVIRQLVADNKRVLVCGPSNVSVDNLMIRYLKHDYNAIRIGHPARVSPDVVNWTLDVLCSAKNTKKDPSQIRKEIQKHSGNPRSENSHSNKKGKAELLKKLGSITNKRISIKEIKKQIKKRKVIFSTLNGSGSAKMTHERFDVVIIDEAAQASEPDCWIAITKANKVILVGDHWQLPPIVKTFIEKKKKSTKRFVGLTYDNDLTYTLYDRMRAMYGNSIRKRLNIQYRMHTKIMEFSSQELYGRKLIAHESVSNHTLSQLPETEETVNTVVPLILIDTSDKSIASELRGEKLNMRSTVNNCEIAIIKKYIVKLINDGINQKQIAIITPYKAQVAKIVSELKDNWQDIEVGTVDGFQGKEKEVILLSLVRSNRKQEVGFVAERRRLNVAMTRARRQLVVVGDTATLGAKVHHNPEDSYSIDRSFLYSWIKWLKNNAEVRKSRNELLL</sequence>
<evidence type="ECO:0000313" key="9">
    <source>
        <dbReference type="EMBL" id="KAG2233467.1"/>
    </source>
</evidence>
<evidence type="ECO:0000256" key="4">
    <source>
        <dbReference type="ARBA" id="ARBA00022806"/>
    </source>
</evidence>
<gene>
    <name evidence="9" type="ORF">INT48_003173</name>
</gene>
<dbReference type="PANTHER" id="PTHR43788:SF8">
    <property type="entry name" value="DNA-BINDING PROTEIN SMUBP-2"/>
    <property type="match status" value="1"/>
</dbReference>
<dbReference type="InterPro" id="IPR047187">
    <property type="entry name" value="SF1_C_Upf1"/>
</dbReference>
<feature type="region of interest" description="Disordered" evidence="6">
    <location>
        <begin position="256"/>
        <end position="283"/>
    </location>
</feature>
<keyword evidence="10" id="KW-1185">Reference proteome</keyword>
<dbReference type="InterPro" id="IPR041677">
    <property type="entry name" value="DNA2/NAM7_AAA_11"/>
</dbReference>
<feature type="domain" description="DNA2/NAM7 helicase-like C-terminal" evidence="8">
    <location>
        <begin position="395"/>
        <end position="592"/>
    </location>
</feature>
<dbReference type="Gene3D" id="2.40.30.270">
    <property type="match status" value="1"/>
</dbReference>
<protein>
    <recommendedName>
        <fullName evidence="11">DNA helicase</fullName>
    </recommendedName>
</protein>
<evidence type="ECO:0000259" key="8">
    <source>
        <dbReference type="Pfam" id="PF13087"/>
    </source>
</evidence>
<dbReference type="Gene3D" id="3.40.50.300">
    <property type="entry name" value="P-loop containing nucleotide triphosphate hydrolases"/>
    <property type="match status" value="2"/>
</dbReference>
<evidence type="ECO:0000256" key="2">
    <source>
        <dbReference type="ARBA" id="ARBA00022741"/>
    </source>
</evidence>